<dbReference type="InterPro" id="IPR002559">
    <property type="entry name" value="Transposase_11"/>
</dbReference>
<feature type="non-terminal residue" evidence="3">
    <location>
        <position position="332"/>
    </location>
</feature>
<feature type="domain" description="Transposase IS4-like" evidence="2">
    <location>
        <begin position="69"/>
        <end position="288"/>
    </location>
</feature>
<comment type="caution">
    <text evidence="3">The sequence shown here is derived from an EMBL/GenBank/DDBJ whole genome shotgun (WGS) entry which is preliminary data.</text>
</comment>
<reference evidence="3" key="2">
    <citation type="journal article" date="2014" name="ISME J.">
        <title>Microbial stratification in low pH oxic and suboxic macroscopic growths along an acid mine drainage.</title>
        <authorList>
            <person name="Mendez-Garcia C."/>
            <person name="Mesa V."/>
            <person name="Sprenger R.R."/>
            <person name="Richter M."/>
            <person name="Diez M.S."/>
            <person name="Solano J."/>
            <person name="Bargiela R."/>
            <person name="Golyshina O.V."/>
            <person name="Manteca A."/>
            <person name="Ramos J.L."/>
            <person name="Gallego J.R."/>
            <person name="Llorente I."/>
            <person name="Martins Dos Santos V.A."/>
            <person name="Jensen O.N."/>
            <person name="Pelaez A.I."/>
            <person name="Sanchez J."/>
            <person name="Ferrer M."/>
        </authorList>
    </citation>
    <scope>NUCLEOTIDE SEQUENCE</scope>
</reference>
<dbReference type="GO" id="GO:0004803">
    <property type="term" value="F:transposase activity"/>
    <property type="evidence" value="ECO:0007669"/>
    <property type="project" value="InterPro"/>
</dbReference>
<accession>T1C4Q2</accession>
<protein>
    <submittedName>
        <fullName evidence="3">Transposase IS4 family protein</fullName>
    </submittedName>
</protein>
<sequence>MMLSGMCTSVQAALDDLFAQTCASVVRSRACSDRAFAKMRRGFSAQLFDRLNDELIGLARPLIDAHRWQGLRVVAADGSRLQVSTRRGADLQADHYAFALYLPGAELTLHAALHPADGSERQMLFEALAATADDDLLVLDRGLIGNTMAAMLAQAQRPFCMRVDASGWMCVKHFLRSGQAQRIVHLPAPTATDAATYELARSPTTVRLIRDVTPAGSVRILMTSLLDEVHYPAATFGALSLGDFRWSYHRRWRIEEAFKRIKHRLRLEAATGLTHLAFQQDFAAKIAADNLHGLLAQNTAAIEPDPVTPTSRPESNLRHRHAQADSGRLPAA</sequence>
<proteinExistence type="predicted"/>
<dbReference type="Pfam" id="PF01609">
    <property type="entry name" value="DDE_Tnp_1"/>
    <property type="match status" value="1"/>
</dbReference>
<evidence type="ECO:0000259" key="2">
    <source>
        <dbReference type="Pfam" id="PF01609"/>
    </source>
</evidence>
<dbReference type="GO" id="GO:0006313">
    <property type="term" value="P:DNA transposition"/>
    <property type="evidence" value="ECO:0007669"/>
    <property type="project" value="InterPro"/>
</dbReference>
<gene>
    <name evidence="3" type="ORF">B1A_03691</name>
</gene>
<organism evidence="3">
    <name type="scientific">mine drainage metagenome</name>
    <dbReference type="NCBI Taxonomy" id="410659"/>
    <lineage>
        <taxon>unclassified sequences</taxon>
        <taxon>metagenomes</taxon>
        <taxon>ecological metagenomes</taxon>
    </lineage>
</organism>
<name>T1C4Q2_9ZZZZ</name>
<evidence type="ECO:0000256" key="1">
    <source>
        <dbReference type="SAM" id="MobiDB-lite"/>
    </source>
</evidence>
<dbReference type="AlphaFoldDB" id="T1C4Q2"/>
<dbReference type="SUPFAM" id="SSF53098">
    <property type="entry name" value="Ribonuclease H-like"/>
    <property type="match status" value="1"/>
</dbReference>
<dbReference type="InterPro" id="IPR012337">
    <property type="entry name" value="RNaseH-like_sf"/>
</dbReference>
<reference evidence="3" key="1">
    <citation type="submission" date="2013-08" db="EMBL/GenBank/DDBJ databases">
        <authorList>
            <person name="Mendez C."/>
            <person name="Richter M."/>
            <person name="Ferrer M."/>
            <person name="Sanchez J."/>
        </authorList>
    </citation>
    <scope>NUCLEOTIDE SEQUENCE</scope>
</reference>
<dbReference type="EMBL" id="AUZX01002704">
    <property type="protein sequence ID" value="EQD75828.1"/>
    <property type="molecule type" value="Genomic_DNA"/>
</dbReference>
<evidence type="ECO:0000313" key="3">
    <source>
        <dbReference type="EMBL" id="EQD75828.1"/>
    </source>
</evidence>
<dbReference type="GO" id="GO:0003677">
    <property type="term" value="F:DNA binding"/>
    <property type="evidence" value="ECO:0007669"/>
    <property type="project" value="InterPro"/>
</dbReference>
<feature type="region of interest" description="Disordered" evidence="1">
    <location>
        <begin position="302"/>
        <end position="332"/>
    </location>
</feature>